<dbReference type="PANTHER" id="PTHR22984">
    <property type="entry name" value="SERINE/THREONINE-PROTEIN KINASE PIM"/>
    <property type="match status" value="1"/>
</dbReference>
<evidence type="ECO:0000256" key="3">
    <source>
        <dbReference type="ARBA" id="ARBA00022527"/>
    </source>
</evidence>
<keyword evidence="7" id="KW-0067">ATP-binding</keyword>
<dbReference type="AlphaFoldDB" id="A0A673LRU1"/>
<sequence>FTAKVDDDWSEDLSLEERVSGLLEIDNDRSEDLTVEGPITSHSQVDDDWSDAIFQNLVGDLSEWSADVLHALNSVMGKFNFNSVQTPITPDCSNDVPQTTVSAMSDCSDGIPPSLCCDMSDCSVDIPQATICQTEDTVAPQLNISSRRYKIGSQLGKGGFGTIYAATCLDEGLQVSIFITYNICLANYFCPIILVSHSSLHALLVYHILTRTLDLSDLCRHNHVEPDHYILVLERPMPFEEFNWFVLRQIMPIEEDVAWVIMHQPIFAAQTCRRRITENLLINLDTLEVKLIDFAPMKHHGIGIHCCESNGIKSNSCMIMDIKLKPAAVWSLGILLFALLCGDLPKIQDLKKIYRYTWAKDECCDFIRCCLQIDPKQRIELENLCLHNWFKV</sequence>
<evidence type="ECO:0000256" key="2">
    <source>
        <dbReference type="ARBA" id="ARBA00012513"/>
    </source>
</evidence>
<protein>
    <recommendedName>
        <fullName evidence="2">non-specific serine/threonine protein kinase</fullName>
        <ecNumber evidence="2">2.7.11.1</ecNumber>
    </recommendedName>
</protein>
<dbReference type="Gene3D" id="1.10.510.10">
    <property type="entry name" value="Transferase(Phosphotransferase) domain 1"/>
    <property type="match status" value="1"/>
</dbReference>
<dbReference type="PROSITE" id="PS50011">
    <property type="entry name" value="PROTEIN_KINASE_DOM"/>
    <property type="match status" value="1"/>
</dbReference>
<comment type="similarity">
    <text evidence="1">Belongs to the protein kinase superfamily. CAMK Ser/Thr protein kinase family. PIM subfamily.</text>
</comment>
<dbReference type="GO" id="GO:0043066">
    <property type="term" value="P:negative regulation of apoptotic process"/>
    <property type="evidence" value="ECO:0007669"/>
    <property type="project" value="TreeGrafter"/>
</dbReference>
<evidence type="ECO:0000256" key="6">
    <source>
        <dbReference type="ARBA" id="ARBA00022777"/>
    </source>
</evidence>
<comment type="catalytic activity">
    <reaction evidence="9">
        <text>L-seryl-[protein] + ATP = O-phospho-L-seryl-[protein] + ADP + H(+)</text>
        <dbReference type="Rhea" id="RHEA:17989"/>
        <dbReference type="Rhea" id="RHEA-COMP:9863"/>
        <dbReference type="Rhea" id="RHEA-COMP:11604"/>
        <dbReference type="ChEBI" id="CHEBI:15378"/>
        <dbReference type="ChEBI" id="CHEBI:29999"/>
        <dbReference type="ChEBI" id="CHEBI:30616"/>
        <dbReference type="ChEBI" id="CHEBI:83421"/>
        <dbReference type="ChEBI" id="CHEBI:456216"/>
        <dbReference type="EC" id="2.7.11.1"/>
    </reaction>
</comment>
<evidence type="ECO:0000256" key="1">
    <source>
        <dbReference type="ARBA" id="ARBA00005505"/>
    </source>
</evidence>
<dbReference type="InterPro" id="IPR051138">
    <property type="entry name" value="PIM_Ser/Thr_kinase"/>
</dbReference>
<organism evidence="11 12">
    <name type="scientific">Sinocyclocheilus rhinocerous</name>
    <dbReference type="NCBI Taxonomy" id="307959"/>
    <lineage>
        <taxon>Eukaryota</taxon>
        <taxon>Metazoa</taxon>
        <taxon>Chordata</taxon>
        <taxon>Craniata</taxon>
        <taxon>Vertebrata</taxon>
        <taxon>Euteleostomi</taxon>
        <taxon>Actinopterygii</taxon>
        <taxon>Neopterygii</taxon>
        <taxon>Teleostei</taxon>
        <taxon>Ostariophysi</taxon>
        <taxon>Cypriniformes</taxon>
        <taxon>Cyprinidae</taxon>
        <taxon>Cyprininae</taxon>
        <taxon>Sinocyclocheilus</taxon>
    </lineage>
</organism>
<evidence type="ECO:0000256" key="9">
    <source>
        <dbReference type="ARBA" id="ARBA00048679"/>
    </source>
</evidence>
<dbReference type="Proteomes" id="UP000472270">
    <property type="component" value="Unassembled WGS sequence"/>
</dbReference>
<dbReference type="PANTHER" id="PTHR22984:SF11">
    <property type="entry name" value="AURORA KINASE-RELATED"/>
    <property type="match status" value="1"/>
</dbReference>
<evidence type="ECO:0000256" key="5">
    <source>
        <dbReference type="ARBA" id="ARBA00022741"/>
    </source>
</evidence>
<dbReference type="GO" id="GO:0007346">
    <property type="term" value="P:regulation of mitotic cell cycle"/>
    <property type="evidence" value="ECO:0007669"/>
    <property type="project" value="TreeGrafter"/>
</dbReference>
<dbReference type="GO" id="GO:0004674">
    <property type="term" value="F:protein serine/threonine kinase activity"/>
    <property type="evidence" value="ECO:0007669"/>
    <property type="project" value="UniProtKB-KW"/>
</dbReference>
<evidence type="ECO:0000256" key="7">
    <source>
        <dbReference type="ARBA" id="ARBA00022840"/>
    </source>
</evidence>
<dbReference type="SMART" id="SM00220">
    <property type="entry name" value="S_TKc"/>
    <property type="match status" value="1"/>
</dbReference>
<dbReference type="Pfam" id="PF00069">
    <property type="entry name" value="Pkinase"/>
    <property type="match status" value="1"/>
</dbReference>
<evidence type="ECO:0000313" key="11">
    <source>
        <dbReference type="Ensembl" id="ENSSRHP00000081062.1"/>
    </source>
</evidence>
<dbReference type="EC" id="2.7.11.1" evidence="2"/>
<evidence type="ECO:0000259" key="10">
    <source>
        <dbReference type="PROSITE" id="PS50011"/>
    </source>
</evidence>
<keyword evidence="5" id="KW-0547">Nucleotide-binding</keyword>
<comment type="catalytic activity">
    <reaction evidence="8">
        <text>L-threonyl-[protein] + ATP = O-phospho-L-threonyl-[protein] + ADP + H(+)</text>
        <dbReference type="Rhea" id="RHEA:46608"/>
        <dbReference type="Rhea" id="RHEA-COMP:11060"/>
        <dbReference type="Rhea" id="RHEA-COMP:11605"/>
        <dbReference type="ChEBI" id="CHEBI:15378"/>
        <dbReference type="ChEBI" id="CHEBI:30013"/>
        <dbReference type="ChEBI" id="CHEBI:30616"/>
        <dbReference type="ChEBI" id="CHEBI:61977"/>
        <dbReference type="ChEBI" id="CHEBI:456216"/>
        <dbReference type="EC" id="2.7.11.1"/>
    </reaction>
</comment>
<reference evidence="11" key="1">
    <citation type="submission" date="2025-08" db="UniProtKB">
        <authorList>
            <consortium name="Ensembl"/>
        </authorList>
    </citation>
    <scope>IDENTIFICATION</scope>
</reference>
<accession>A0A673LRU1</accession>
<dbReference type="Gene3D" id="3.30.200.20">
    <property type="entry name" value="Phosphorylase Kinase, domain 1"/>
    <property type="match status" value="1"/>
</dbReference>
<keyword evidence="6" id="KW-0418">Kinase</keyword>
<proteinExistence type="inferred from homology"/>
<keyword evidence="12" id="KW-1185">Reference proteome</keyword>
<feature type="domain" description="Protein kinase" evidence="10">
    <location>
        <begin position="149"/>
        <end position="390"/>
    </location>
</feature>
<evidence type="ECO:0000313" key="12">
    <source>
        <dbReference type="Proteomes" id="UP000472270"/>
    </source>
</evidence>
<dbReference type="InterPro" id="IPR011009">
    <property type="entry name" value="Kinase-like_dom_sf"/>
</dbReference>
<name>A0A673LRU1_9TELE</name>
<dbReference type="GO" id="GO:0005524">
    <property type="term" value="F:ATP binding"/>
    <property type="evidence" value="ECO:0007669"/>
    <property type="project" value="UniProtKB-KW"/>
</dbReference>
<keyword evidence="3" id="KW-0723">Serine/threonine-protein kinase</keyword>
<dbReference type="InterPro" id="IPR000719">
    <property type="entry name" value="Prot_kinase_dom"/>
</dbReference>
<dbReference type="Ensembl" id="ENSSRHT00000083255.1">
    <property type="protein sequence ID" value="ENSSRHP00000081062.1"/>
    <property type="gene ID" value="ENSSRHG00000040174.1"/>
</dbReference>
<dbReference type="GO" id="GO:0005737">
    <property type="term" value="C:cytoplasm"/>
    <property type="evidence" value="ECO:0007669"/>
    <property type="project" value="TreeGrafter"/>
</dbReference>
<evidence type="ECO:0000256" key="8">
    <source>
        <dbReference type="ARBA" id="ARBA00047899"/>
    </source>
</evidence>
<keyword evidence="4" id="KW-0808">Transferase</keyword>
<dbReference type="SUPFAM" id="SSF56112">
    <property type="entry name" value="Protein kinase-like (PK-like)"/>
    <property type="match status" value="1"/>
</dbReference>
<evidence type="ECO:0000256" key="4">
    <source>
        <dbReference type="ARBA" id="ARBA00022679"/>
    </source>
</evidence>
<reference evidence="11" key="2">
    <citation type="submission" date="2025-09" db="UniProtKB">
        <authorList>
            <consortium name="Ensembl"/>
        </authorList>
    </citation>
    <scope>IDENTIFICATION</scope>
</reference>